<name>A0ABX7PD50_9BACT</name>
<feature type="domain" description="Phospholipase D N-terminal" evidence="2">
    <location>
        <begin position="68"/>
        <end position="161"/>
    </location>
</feature>
<dbReference type="Pfam" id="PF16655">
    <property type="entry name" value="PhoD_N"/>
    <property type="match status" value="1"/>
</dbReference>
<dbReference type="InterPro" id="IPR032093">
    <property type="entry name" value="PhoD_N"/>
</dbReference>
<evidence type="ECO:0000259" key="2">
    <source>
        <dbReference type="Pfam" id="PF16655"/>
    </source>
</evidence>
<dbReference type="InterPro" id="IPR052900">
    <property type="entry name" value="Phospholipid_Metab_Enz"/>
</dbReference>
<dbReference type="Proteomes" id="UP000662747">
    <property type="component" value="Chromosome"/>
</dbReference>
<dbReference type="RefSeq" id="WP_206729844.1">
    <property type="nucleotide sequence ID" value="NZ_CP071090.1"/>
</dbReference>
<dbReference type="EMBL" id="CP071090">
    <property type="protein sequence ID" value="QSQ28332.1"/>
    <property type="molecule type" value="Genomic_DNA"/>
</dbReference>
<proteinExistence type="predicted"/>
<evidence type="ECO:0000313" key="3">
    <source>
        <dbReference type="EMBL" id="QSQ28332.1"/>
    </source>
</evidence>
<dbReference type="InterPro" id="IPR029052">
    <property type="entry name" value="Metallo-depent_PP-like"/>
</dbReference>
<reference evidence="3 4" key="1">
    <citation type="submission" date="2021-02" db="EMBL/GenBank/DDBJ databases">
        <title>De Novo genome assembly of isolated myxobacteria.</title>
        <authorList>
            <person name="Stevens D.C."/>
        </authorList>
    </citation>
    <scope>NUCLEOTIDE SEQUENCE [LARGE SCALE GENOMIC DNA]</scope>
    <source>
        <strain evidence="4">SCPEA02</strain>
    </source>
</reference>
<dbReference type="Gene3D" id="3.60.21.70">
    <property type="entry name" value="PhoD-like phosphatase"/>
    <property type="match status" value="2"/>
</dbReference>
<feature type="domain" description="PhoD-like phosphatase metallophosphatase" evidence="1">
    <location>
        <begin position="173"/>
        <end position="371"/>
    </location>
</feature>
<accession>A0ABX7PD50</accession>
<dbReference type="InterPro" id="IPR038607">
    <property type="entry name" value="PhoD-like_sf"/>
</dbReference>
<dbReference type="Gene3D" id="2.60.40.380">
    <property type="entry name" value="Purple acid phosphatase-like, N-terminal"/>
    <property type="match status" value="1"/>
</dbReference>
<dbReference type="SUPFAM" id="SSF56300">
    <property type="entry name" value="Metallo-dependent phosphatases"/>
    <property type="match status" value="1"/>
</dbReference>
<feature type="domain" description="PhoD-like phosphatase metallophosphatase" evidence="1">
    <location>
        <begin position="523"/>
        <end position="702"/>
    </location>
</feature>
<dbReference type="PANTHER" id="PTHR43606:SF2">
    <property type="entry name" value="ALKALINE PHOSPHATASE FAMILY PROTEIN (AFU_ORTHOLOGUE AFUA_5G03860)"/>
    <property type="match status" value="1"/>
</dbReference>
<dbReference type="CDD" id="cd07389">
    <property type="entry name" value="MPP_PhoD"/>
    <property type="match status" value="1"/>
</dbReference>
<protein>
    <submittedName>
        <fullName evidence="3">Alkaline phosphatase D family protein</fullName>
    </submittedName>
</protein>
<dbReference type="InterPro" id="IPR018946">
    <property type="entry name" value="PhoD-like_MPP"/>
</dbReference>
<evidence type="ECO:0000313" key="4">
    <source>
        <dbReference type="Proteomes" id="UP000662747"/>
    </source>
</evidence>
<dbReference type="Pfam" id="PF09423">
    <property type="entry name" value="PhoD"/>
    <property type="match status" value="2"/>
</dbReference>
<sequence>MFPGGRTSDLDSALSCQQNPPWSPALFDKFKRRSFLQAVVAVAASSAFGCAEDVTPPSDDTAKFFPQSVASGDPRPDSVVLWVRASDPDNASANMPVKLEVSTSQDFSSLVLNESFTALAEHDHALKVKVTGLTARTTYYYRFTVEVGGQKVSTHTGRTKTAPAANADVPVKFAFASCQDYIGRYYNAWQRLLQLDEDLDFVVFLGDYVYETTGDASFQDANGTRSIVFEEPEKAQREGTGLVAFYAASALSNYRDLYKAIRSDRVLQQVHERYPFIVVWDDHEFSDDCWGSTATYTDGRIDETQVARRKNAEQAFFEYIPLDNTQAAAGAIDINAVVAAQAGGTKIWRDFEFGQHLKLMVMDYRTNRPDHLIPEDAYPGTVVIDSATMPAPYKPAFAADQFAYVDIDAAPLAPYKAALQGAYVSEAVKAGLTQEQAAAKAATWVKGNQSLFYVNQVIDAVSAARVAAGQSAIPRIAITAETPRGLAYVHMGKGSLFTIQGSRYIVVKPTFDLYAGIKYAGTAKASENALGDAQEAWFKETVKAATNTWKIAVSSVSLTSMVFDLSQKTDVPEANLRQAFYFNADQWDGFPTKKKELLGYLAANNLQKNTLFVSGDIHASFASVESGVPTLTAPAISSGSIKELAGRALLGAGYGPGAAVYQHIVANLDDSLKAGNPGMKFANGDAHGFVVVEVKKDEALATFHLVPSTEIGKDYSLRADSELAAKFTSKKLRVQNGDITDA</sequence>
<gene>
    <name evidence="3" type="ORF">JY651_31685</name>
</gene>
<organism evidence="3 4">
    <name type="scientific">Pyxidicoccus parkwayensis</name>
    <dbReference type="NCBI Taxonomy" id="2813578"/>
    <lineage>
        <taxon>Bacteria</taxon>
        <taxon>Pseudomonadati</taxon>
        <taxon>Myxococcota</taxon>
        <taxon>Myxococcia</taxon>
        <taxon>Myxococcales</taxon>
        <taxon>Cystobacterineae</taxon>
        <taxon>Myxococcaceae</taxon>
        <taxon>Pyxidicoccus</taxon>
    </lineage>
</organism>
<keyword evidence="4" id="KW-1185">Reference proteome</keyword>
<dbReference type="PANTHER" id="PTHR43606">
    <property type="entry name" value="PHOSPHATASE, PUTATIVE (AFU_ORTHOLOGUE AFUA_6G08710)-RELATED"/>
    <property type="match status" value="1"/>
</dbReference>
<evidence type="ECO:0000259" key="1">
    <source>
        <dbReference type="Pfam" id="PF09423"/>
    </source>
</evidence>